<name>A0A0G1H5R9_9BACT</name>
<comment type="function">
    <text evidence="7">Specifically dimethylates two adjacent adenosines (A1518 and A1519) in the loop of a conserved hairpin near the 3'-end of 16S rRNA in the 30S particle. May play a critical role in biogenesis of 30S subunits.</text>
</comment>
<evidence type="ECO:0000256" key="3">
    <source>
        <dbReference type="ARBA" id="ARBA00022603"/>
    </source>
</evidence>
<keyword evidence="2 7" id="KW-0698">rRNA processing</keyword>
<dbReference type="Gene3D" id="1.10.8.100">
    <property type="entry name" value="Ribosomal RNA adenine dimethylase-like, domain 2"/>
    <property type="match status" value="1"/>
</dbReference>
<keyword evidence="4 7" id="KW-0808">Transferase</keyword>
<dbReference type="STRING" id="1618647.UW30_C0004G0042"/>
<feature type="domain" description="Ribosomal RNA adenine methylase transferase N-terminal" evidence="9">
    <location>
        <begin position="17"/>
        <end position="189"/>
    </location>
</feature>
<keyword evidence="1 7" id="KW-0963">Cytoplasm</keyword>
<evidence type="ECO:0000256" key="1">
    <source>
        <dbReference type="ARBA" id="ARBA00022490"/>
    </source>
</evidence>
<feature type="binding site" evidence="7 8">
    <location>
        <position position="105"/>
    </location>
    <ligand>
        <name>S-adenosyl-L-methionine</name>
        <dbReference type="ChEBI" id="CHEBI:59789"/>
    </ligand>
</feature>
<comment type="subcellular location">
    <subcellularLocation>
        <location evidence="7">Cytoplasm</location>
    </subcellularLocation>
</comment>
<dbReference type="HAMAP" id="MF_00607">
    <property type="entry name" value="16SrRNA_methyltr_A"/>
    <property type="match status" value="1"/>
</dbReference>
<keyword evidence="3 7" id="KW-0489">Methyltransferase</keyword>
<organism evidence="10 11">
    <name type="scientific">Candidatus Giovannonibacteria bacterium GW2011_GWA2_44_13b</name>
    <dbReference type="NCBI Taxonomy" id="1618647"/>
    <lineage>
        <taxon>Bacteria</taxon>
        <taxon>Candidatus Giovannoniibacteriota</taxon>
    </lineage>
</organism>
<dbReference type="InterPro" id="IPR001737">
    <property type="entry name" value="KsgA/Erm"/>
</dbReference>
<feature type="binding site" evidence="7 8">
    <location>
        <position position="10"/>
    </location>
    <ligand>
        <name>S-adenosyl-L-methionine</name>
        <dbReference type="ChEBI" id="CHEBI:59789"/>
    </ligand>
</feature>
<evidence type="ECO:0000313" key="11">
    <source>
        <dbReference type="Proteomes" id="UP000034736"/>
    </source>
</evidence>
<dbReference type="EC" id="2.1.1.182" evidence="7"/>
<dbReference type="PANTHER" id="PTHR11727:SF7">
    <property type="entry name" value="DIMETHYLADENOSINE TRANSFERASE-RELATED"/>
    <property type="match status" value="1"/>
</dbReference>
<dbReference type="PATRIC" id="fig|1618647.3.peg.273"/>
<evidence type="ECO:0000256" key="6">
    <source>
        <dbReference type="ARBA" id="ARBA00022884"/>
    </source>
</evidence>
<dbReference type="InterPro" id="IPR020598">
    <property type="entry name" value="rRNA_Ade_methylase_Trfase_N"/>
</dbReference>
<comment type="caution">
    <text evidence="10">The sequence shown here is derived from an EMBL/GenBank/DDBJ whole genome shotgun (WGS) entry which is preliminary data.</text>
</comment>
<evidence type="ECO:0000256" key="8">
    <source>
        <dbReference type="PROSITE-ProRule" id="PRU01026"/>
    </source>
</evidence>
<dbReference type="InterPro" id="IPR020596">
    <property type="entry name" value="rRNA_Ade_Mease_Trfase_CS"/>
</dbReference>
<feature type="binding site" evidence="7 8">
    <location>
        <position position="58"/>
    </location>
    <ligand>
        <name>S-adenosyl-L-methionine</name>
        <dbReference type="ChEBI" id="CHEBI:59789"/>
    </ligand>
</feature>
<gene>
    <name evidence="7" type="primary">rsmA</name>
    <name evidence="7" type="synonym">ksgA</name>
    <name evidence="10" type="ORF">UW30_C0004G0042</name>
</gene>
<dbReference type="PANTHER" id="PTHR11727">
    <property type="entry name" value="DIMETHYLADENOSINE TRANSFERASE"/>
    <property type="match status" value="1"/>
</dbReference>
<dbReference type="SUPFAM" id="SSF53335">
    <property type="entry name" value="S-adenosyl-L-methionine-dependent methyltransferases"/>
    <property type="match status" value="1"/>
</dbReference>
<reference evidence="10 11" key="1">
    <citation type="journal article" date="2015" name="Nature">
        <title>rRNA introns, odd ribosomes, and small enigmatic genomes across a large radiation of phyla.</title>
        <authorList>
            <person name="Brown C.T."/>
            <person name="Hug L.A."/>
            <person name="Thomas B.C."/>
            <person name="Sharon I."/>
            <person name="Castelle C.J."/>
            <person name="Singh A."/>
            <person name="Wilkins M.J."/>
            <person name="Williams K.H."/>
            <person name="Banfield J.F."/>
        </authorList>
    </citation>
    <scope>NUCLEOTIDE SEQUENCE [LARGE SCALE GENOMIC DNA]</scope>
</reference>
<feature type="binding site" evidence="7 8">
    <location>
        <position position="37"/>
    </location>
    <ligand>
        <name>S-adenosyl-L-methionine</name>
        <dbReference type="ChEBI" id="CHEBI:59789"/>
    </ligand>
</feature>
<dbReference type="SMART" id="SM00650">
    <property type="entry name" value="rADc"/>
    <property type="match status" value="1"/>
</dbReference>
<evidence type="ECO:0000256" key="7">
    <source>
        <dbReference type="HAMAP-Rule" id="MF_00607"/>
    </source>
</evidence>
<dbReference type="Pfam" id="PF00398">
    <property type="entry name" value="RrnaAD"/>
    <property type="match status" value="1"/>
</dbReference>
<dbReference type="InterPro" id="IPR029063">
    <property type="entry name" value="SAM-dependent_MTases_sf"/>
</dbReference>
<protein>
    <recommendedName>
        <fullName evidence="7">Ribosomal RNA small subunit methyltransferase A</fullName>
        <ecNumber evidence="7">2.1.1.182</ecNumber>
    </recommendedName>
    <alternativeName>
        <fullName evidence="7">16S rRNA (adenine(1518)-N(6)/adenine(1519)-N(6))-dimethyltransferase</fullName>
    </alternativeName>
    <alternativeName>
        <fullName evidence="7">16S rRNA dimethyladenosine transferase</fullName>
    </alternativeName>
    <alternativeName>
        <fullName evidence="7">16S rRNA dimethylase</fullName>
    </alternativeName>
    <alternativeName>
        <fullName evidence="7">S-adenosylmethionine-6-N', N'-adenosyl(rRNA) dimethyltransferase</fullName>
    </alternativeName>
</protein>
<dbReference type="GO" id="GO:0052908">
    <property type="term" value="F:16S rRNA (adenine(1518)-N(6)/adenine(1519)-N(6))-dimethyltransferase activity"/>
    <property type="evidence" value="ECO:0007669"/>
    <property type="project" value="UniProtKB-EC"/>
</dbReference>
<evidence type="ECO:0000256" key="4">
    <source>
        <dbReference type="ARBA" id="ARBA00022679"/>
    </source>
</evidence>
<dbReference type="CDD" id="cd02440">
    <property type="entry name" value="AdoMet_MTases"/>
    <property type="match status" value="1"/>
</dbReference>
<dbReference type="GO" id="GO:0005829">
    <property type="term" value="C:cytosol"/>
    <property type="evidence" value="ECO:0007669"/>
    <property type="project" value="TreeGrafter"/>
</dbReference>
<proteinExistence type="inferred from homology"/>
<dbReference type="EMBL" id="LCHU01000004">
    <property type="protein sequence ID" value="KKT41843.1"/>
    <property type="molecule type" value="Genomic_DNA"/>
</dbReference>
<evidence type="ECO:0000256" key="5">
    <source>
        <dbReference type="ARBA" id="ARBA00022691"/>
    </source>
</evidence>
<dbReference type="PROSITE" id="PS01131">
    <property type="entry name" value="RRNA_A_DIMETH"/>
    <property type="match status" value="1"/>
</dbReference>
<keyword evidence="5 7" id="KW-0949">S-adenosyl-L-methionine</keyword>
<evidence type="ECO:0000313" key="10">
    <source>
        <dbReference type="EMBL" id="KKT41843.1"/>
    </source>
</evidence>
<dbReference type="Proteomes" id="UP000034736">
    <property type="component" value="Unassembled WGS sequence"/>
</dbReference>
<comment type="similarity">
    <text evidence="7">Belongs to the class I-like SAM-binding methyltransferase superfamily. rRNA adenine N(6)-methyltransferase family. RsmA subfamily.</text>
</comment>
<comment type="catalytic activity">
    <reaction evidence="7">
        <text>adenosine(1518)/adenosine(1519) in 16S rRNA + 4 S-adenosyl-L-methionine = N(6)-dimethyladenosine(1518)/N(6)-dimethyladenosine(1519) in 16S rRNA + 4 S-adenosyl-L-homocysteine + 4 H(+)</text>
        <dbReference type="Rhea" id="RHEA:19609"/>
        <dbReference type="Rhea" id="RHEA-COMP:10232"/>
        <dbReference type="Rhea" id="RHEA-COMP:10233"/>
        <dbReference type="ChEBI" id="CHEBI:15378"/>
        <dbReference type="ChEBI" id="CHEBI:57856"/>
        <dbReference type="ChEBI" id="CHEBI:59789"/>
        <dbReference type="ChEBI" id="CHEBI:74411"/>
        <dbReference type="ChEBI" id="CHEBI:74493"/>
        <dbReference type="EC" id="2.1.1.182"/>
    </reaction>
</comment>
<dbReference type="GO" id="GO:0003723">
    <property type="term" value="F:RNA binding"/>
    <property type="evidence" value="ECO:0007669"/>
    <property type="project" value="UniProtKB-UniRule"/>
</dbReference>
<dbReference type="InterPro" id="IPR023165">
    <property type="entry name" value="rRNA_Ade_diMease-like_C"/>
</dbReference>
<keyword evidence="6 7" id="KW-0694">RNA-binding</keyword>
<evidence type="ECO:0000259" key="9">
    <source>
        <dbReference type="SMART" id="SM00650"/>
    </source>
</evidence>
<dbReference type="InterPro" id="IPR011530">
    <property type="entry name" value="rRNA_adenine_dimethylase"/>
</dbReference>
<feature type="binding site" evidence="7 8">
    <location>
        <position position="83"/>
    </location>
    <ligand>
        <name>S-adenosyl-L-methionine</name>
        <dbReference type="ChEBI" id="CHEBI:59789"/>
    </ligand>
</feature>
<accession>A0A0G1H5R9</accession>
<feature type="binding site" evidence="7 8">
    <location>
        <position position="12"/>
    </location>
    <ligand>
        <name>S-adenosyl-L-methionine</name>
        <dbReference type="ChEBI" id="CHEBI:59789"/>
    </ligand>
</feature>
<dbReference type="Gene3D" id="3.40.50.150">
    <property type="entry name" value="Vaccinia Virus protein VP39"/>
    <property type="match status" value="1"/>
</dbReference>
<sequence length="273" mass="30640">MKQKKFLGQNFLNNKNILGAMARAAEITKCDVVLEAGPGRGSLTEVLAGHAKKVIAVEKDADLIPFLKKKFGDKKNVEIVEGDILNSPLKVRGARGVMNYKIVANIPYYITSHFLRLFLSETKFRPKLMVLMIQKEVAERILARDGNESMLSLSVKAYGKPEFIRKVPRGAFSPPPNVDSVIIKITTFNSPLKVRGARGVMKGNNPIGQSPHPPYFKGGNMEDLLNLARIAFQKKRKMLRQSIGKKIKLPKKFETKRPEELSLEDWVEIITKT</sequence>
<dbReference type="AlphaFoldDB" id="A0A0G1H5R9"/>
<evidence type="ECO:0000256" key="2">
    <source>
        <dbReference type="ARBA" id="ARBA00022552"/>
    </source>
</evidence>
<dbReference type="PROSITE" id="PS51689">
    <property type="entry name" value="SAM_RNA_A_N6_MT"/>
    <property type="match status" value="1"/>
</dbReference>
<dbReference type="NCBIfam" id="TIGR00755">
    <property type="entry name" value="ksgA"/>
    <property type="match status" value="1"/>
</dbReference>